<keyword evidence="2" id="KW-0067">ATP-binding</keyword>
<dbReference type="GO" id="GO:0009378">
    <property type="term" value="F:four-way junction helicase activity"/>
    <property type="evidence" value="ECO:0007669"/>
    <property type="project" value="InterPro"/>
</dbReference>
<feature type="compositionally biased region" description="Polar residues" evidence="3">
    <location>
        <begin position="21"/>
        <end position="32"/>
    </location>
</feature>
<gene>
    <name evidence="5" type="ORF">S01H1_74128</name>
</gene>
<reference evidence="5" key="1">
    <citation type="journal article" date="2014" name="Front. Microbiol.">
        <title>High frequency of phylogenetically diverse reductive dehalogenase-homologous genes in deep subseafloor sedimentary metagenomes.</title>
        <authorList>
            <person name="Kawai M."/>
            <person name="Futagami T."/>
            <person name="Toyoda A."/>
            <person name="Takaki Y."/>
            <person name="Nishi S."/>
            <person name="Hori S."/>
            <person name="Arai W."/>
            <person name="Tsubouchi T."/>
            <person name="Morono Y."/>
            <person name="Uchiyama I."/>
            <person name="Ito T."/>
            <person name="Fujiyama A."/>
            <person name="Inagaki F."/>
            <person name="Takami H."/>
        </authorList>
    </citation>
    <scope>NUCLEOTIDE SEQUENCE</scope>
    <source>
        <strain evidence="5">Expedition CK06-06</strain>
    </source>
</reference>
<keyword evidence="1" id="KW-0547">Nucleotide-binding</keyword>
<proteinExistence type="predicted"/>
<dbReference type="Gene3D" id="3.40.50.300">
    <property type="entry name" value="P-loop containing nucleotide triphosphate hydrolases"/>
    <property type="match status" value="1"/>
</dbReference>
<sequence>MTKSQAPNSKSRRKVEDPVQANASPGQIQNSKVKSKKQEEVFYEGLRPKELRQFQGQEKIKQKLEVFIKAAKKRKEPLDHLLLYGPPGLGKTTLAHLIASELGVNIRVTSGPAIERSGDLASILTNLKEGDILFID</sequence>
<dbReference type="GO" id="GO:0006310">
    <property type="term" value="P:DNA recombination"/>
    <property type="evidence" value="ECO:0007669"/>
    <property type="project" value="InterPro"/>
</dbReference>
<dbReference type="Pfam" id="PF05496">
    <property type="entry name" value="RuvB_N"/>
    <property type="match status" value="1"/>
</dbReference>
<evidence type="ECO:0000313" key="5">
    <source>
        <dbReference type="EMBL" id="GAG34399.1"/>
    </source>
</evidence>
<dbReference type="InterPro" id="IPR027417">
    <property type="entry name" value="P-loop_NTPase"/>
</dbReference>
<feature type="non-terminal residue" evidence="5">
    <location>
        <position position="136"/>
    </location>
</feature>
<dbReference type="CDD" id="cd00009">
    <property type="entry name" value="AAA"/>
    <property type="match status" value="1"/>
</dbReference>
<organism evidence="5">
    <name type="scientific">marine sediment metagenome</name>
    <dbReference type="NCBI Taxonomy" id="412755"/>
    <lineage>
        <taxon>unclassified sequences</taxon>
        <taxon>metagenomes</taxon>
        <taxon>ecological metagenomes</taxon>
    </lineage>
</organism>
<dbReference type="PANTHER" id="PTHR42848:SF1">
    <property type="entry name" value="HOLLIDAY JUNCTION BRANCH MIGRATION COMPLEX SUBUNIT RUVB"/>
    <property type="match status" value="1"/>
</dbReference>
<dbReference type="PANTHER" id="PTHR42848">
    <property type="match status" value="1"/>
</dbReference>
<dbReference type="GO" id="GO:0006281">
    <property type="term" value="P:DNA repair"/>
    <property type="evidence" value="ECO:0007669"/>
    <property type="project" value="InterPro"/>
</dbReference>
<dbReference type="EMBL" id="BARS01049566">
    <property type="protein sequence ID" value="GAG34399.1"/>
    <property type="molecule type" value="Genomic_DNA"/>
</dbReference>
<evidence type="ECO:0000259" key="4">
    <source>
        <dbReference type="Pfam" id="PF05496"/>
    </source>
</evidence>
<protein>
    <recommendedName>
        <fullName evidence="4">RuvB-like AAA+ ATPase domain-containing protein</fullName>
    </recommendedName>
</protein>
<dbReference type="InterPro" id="IPR004605">
    <property type="entry name" value="DNA_helicase_Holl-junc_RuvB"/>
</dbReference>
<dbReference type="SUPFAM" id="SSF52540">
    <property type="entry name" value="P-loop containing nucleoside triphosphate hydrolases"/>
    <property type="match status" value="1"/>
</dbReference>
<evidence type="ECO:0000256" key="1">
    <source>
        <dbReference type="ARBA" id="ARBA00022741"/>
    </source>
</evidence>
<dbReference type="InterPro" id="IPR008824">
    <property type="entry name" value="RuvB-like_N"/>
</dbReference>
<dbReference type="GO" id="GO:0005524">
    <property type="term" value="F:ATP binding"/>
    <property type="evidence" value="ECO:0007669"/>
    <property type="project" value="UniProtKB-KW"/>
</dbReference>
<evidence type="ECO:0000256" key="3">
    <source>
        <dbReference type="SAM" id="MobiDB-lite"/>
    </source>
</evidence>
<feature type="domain" description="RuvB-like AAA+ ATPase" evidence="4">
    <location>
        <begin position="46"/>
        <end position="136"/>
    </location>
</feature>
<evidence type="ECO:0000256" key="2">
    <source>
        <dbReference type="ARBA" id="ARBA00022840"/>
    </source>
</evidence>
<comment type="caution">
    <text evidence="5">The sequence shown here is derived from an EMBL/GenBank/DDBJ whole genome shotgun (WGS) entry which is preliminary data.</text>
</comment>
<dbReference type="GO" id="GO:0003677">
    <property type="term" value="F:DNA binding"/>
    <property type="evidence" value="ECO:0007669"/>
    <property type="project" value="InterPro"/>
</dbReference>
<name>X0WTT4_9ZZZZ</name>
<accession>X0WTT4</accession>
<feature type="region of interest" description="Disordered" evidence="3">
    <location>
        <begin position="1"/>
        <end position="36"/>
    </location>
</feature>
<dbReference type="AlphaFoldDB" id="X0WTT4"/>